<dbReference type="EMBL" id="FOAZ01000038">
    <property type="protein sequence ID" value="SEM62492.1"/>
    <property type="molecule type" value="Genomic_DNA"/>
</dbReference>
<sequence>MPTPAAVITTMTSDTYHSREDCKLFLAGQDTARASGGVAPTVILIPLGEALAHRHPCPGCLR</sequence>
<dbReference type="AlphaFoldDB" id="A0A1H7ZV25"/>
<gene>
    <name evidence="1" type="ORF">SAMN05414137_13838</name>
</gene>
<dbReference type="OrthoDB" id="3855018at2"/>
<organism evidence="1 2">
    <name type="scientific">Streptacidiphilus jiangxiensis</name>
    <dbReference type="NCBI Taxonomy" id="235985"/>
    <lineage>
        <taxon>Bacteria</taxon>
        <taxon>Bacillati</taxon>
        <taxon>Actinomycetota</taxon>
        <taxon>Actinomycetes</taxon>
        <taxon>Kitasatosporales</taxon>
        <taxon>Streptomycetaceae</taxon>
        <taxon>Streptacidiphilus</taxon>
    </lineage>
</organism>
<name>A0A1H7ZV25_STRJI</name>
<proteinExistence type="predicted"/>
<keyword evidence="2" id="KW-1185">Reference proteome</keyword>
<reference evidence="2" key="1">
    <citation type="submission" date="2016-10" db="EMBL/GenBank/DDBJ databases">
        <authorList>
            <person name="Varghese N."/>
        </authorList>
    </citation>
    <scope>NUCLEOTIDE SEQUENCE [LARGE SCALE GENOMIC DNA]</scope>
    <source>
        <strain evidence="2">DSM 45096 / BCRC 16803 / CGMCC 4.1857 / CIP 109030 / JCM 12277 / KCTC 19219 / NBRC 100920 / 33214</strain>
    </source>
</reference>
<dbReference type="eggNOG" id="ENOG5031RRT">
    <property type="taxonomic scope" value="Bacteria"/>
</dbReference>
<dbReference type="STRING" id="235985.SAMN05414137_13838"/>
<dbReference type="Proteomes" id="UP000183015">
    <property type="component" value="Unassembled WGS sequence"/>
</dbReference>
<accession>A0A1H7ZV25</accession>
<dbReference type="RefSeq" id="WP_042443396.1">
    <property type="nucleotide sequence ID" value="NZ_BBPN01000004.1"/>
</dbReference>
<evidence type="ECO:0000313" key="2">
    <source>
        <dbReference type="Proteomes" id="UP000183015"/>
    </source>
</evidence>
<evidence type="ECO:0000313" key="1">
    <source>
        <dbReference type="EMBL" id="SEM62492.1"/>
    </source>
</evidence>
<protein>
    <submittedName>
        <fullName evidence="1">Uncharacterized protein</fullName>
    </submittedName>
</protein>